<organism evidence="2 3">
    <name type="scientific">Timema podura</name>
    <name type="common">Walking stick</name>
    <dbReference type="NCBI Taxonomy" id="61482"/>
    <lineage>
        <taxon>Eukaryota</taxon>
        <taxon>Metazoa</taxon>
        <taxon>Ecdysozoa</taxon>
        <taxon>Arthropoda</taxon>
        <taxon>Hexapoda</taxon>
        <taxon>Insecta</taxon>
        <taxon>Pterygota</taxon>
        <taxon>Neoptera</taxon>
        <taxon>Polyneoptera</taxon>
        <taxon>Phasmatodea</taxon>
        <taxon>Timematodea</taxon>
        <taxon>Timematoidea</taxon>
        <taxon>Timematidae</taxon>
        <taxon>Timema</taxon>
    </lineage>
</organism>
<accession>A0ABN7NP13</accession>
<reference evidence="2" key="1">
    <citation type="submission" date="2021-03" db="EMBL/GenBank/DDBJ databases">
        <authorList>
            <person name="Tran Van P."/>
        </authorList>
    </citation>
    <scope>NUCLEOTIDE SEQUENCE</scope>
</reference>
<keyword evidence="3" id="KW-1185">Reference proteome</keyword>
<protein>
    <submittedName>
        <fullName evidence="2">Uncharacterized protein</fullName>
    </submittedName>
</protein>
<comment type="caution">
    <text evidence="2">The sequence shown here is derived from an EMBL/GenBank/DDBJ whole genome shotgun (WGS) entry which is preliminary data.</text>
</comment>
<sequence>MSLQLQHCRCGSSRKHSWLHQCCDTSRYRLVSQMNLKLRMREECDSSRIRRSLVARYRRGQTSPRTANGRLRIPASCEGRHASTRPPRGAPERELGSHPHRLKSRYKTLHTSCPFWSKATLLSDGTPGSNKHPV</sequence>
<dbReference type="EMBL" id="CAJPIN010005670">
    <property type="protein sequence ID" value="CAG2057594.1"/>
    <property type="molecule type" value="Genomic_DNA"/>
</dbReference>
<name>A0ABN7NP13_TIMPD</name>
<dbReference type="Proteomes" id="UP001153148">
    <property type="component" value="Unassembled WGS sequence"/>
</dbReference>
<proteinExistence type="predicted"/>
<feature type="region of interest" description="Disordered" evidence="1">
    <location>
        <begin position="59"/>
        <end position="103"/>
    </location>
</feature>
<evidence type="ECO:0000313" key="3">
    <source>
        <dbReference type="Proteomes" id="UP001153148"/>
    </source>
</evidence>
<gene>
    <name evidence="2" type="ORF">TPAB3V08_LOCUS4571</name>
</gene>
<evidence type="ECO:0000256" key="1">
    <source>
        <dbReference type="SAM" id="MobiDB-lite"/>
    </source>
</evidence>
<evidence type="ECO:0000313" key="2">
    <source>
        <dbReference type="EMBL" id="CAG2057594.1"/>
    </source>
</evidence>